<dbReference type="HOGENOM" id="CLU_047592_2_2_1"/>
<evidence type="ECO:0008006" key="4">
    <source>
        <dbReference type="Google" id="ProtNLM"/>
    </source>
</evidence>
<dbReference type="EMBL" id="KL142380">
    <property type="protein sequence ID" value="KDR75493.1"/>
    <property type="molecule type" value="Genomic_DNA"/>
</dbReference>
<evidence type="ECO:0000313" key="2">
    <source>
        <dbReference type="EMBL" id="KDR75493.1"/>
    </source>
</evidence>
<dbReference type="STRING" id="685588.A0A067T953"/>
<sequence>MTTHSSPSHYDSYYLGVIIIKVQNCRFTVPQHLFQVSPKFASRIKPLRPGEHPPIIDLEKVERIDFENFLLVLILGPGAAGKISASQWMVVLGLSTEWGFNQVRQQAINVLLSKPDNTSYVRLTVTAMGLGVGACFRLGCLELIGRDEPISMSEAQHLGDKVAYRLCLLREKRLTSGRRIGLADIEKTFSEIIEGIDRKDATHGPPVVSLWNPLRPPASTQPVTTEERPTKRPCVGND</sequence>
<evidence type="ECO:0000256" key="1">
    <source>
        <dbReference type="SAM" id="MobiDB-lite"/>
    </source>
</evidence>
<gene>
    <name evidence="2" type="ORF">GALMADRAFT_156507</name>
</gene>
<proteinExistence type="predicted"/>
<dbReference type="OrthoDB" id="3199068at2759"/>
<organism evidence="2 3">
    <name type="scientific">Galerina marginata (strain CBS 339.88)</name>
    <dbReference type="NCBI Taxonomy" id="685588"/>
    <lineage>
        <taxon>Eukaryota</taxon>
        <taxon>Fungi</taxon>
        <taxon>Dikarya</taxon>
        <taxon>Basidiomycota</taxon>
        <taxon>Agaricomycotina</taxon>
        <taxon>Agaricomycetes</taxon>
        <taxon>Agaricomycetidae</taxon>
        <taxon>Agaricales</taxon>
        <taxon>Agaricineae</taxon>
        <taxon>Strophariaceae</taxon>
        <taxon>Galerina</taxon>
    </lineage>
</organism>
<dbReference type="Proteomes" id="UP000027222">
    <property type="component" value="Unassembled WGS sequence"/>
</dbReference>
<evidence type="ECO:0000313" key="3">
    <source>
        <dbReference type="Proteomes" id="UP000027222"/>
    </source>
</evidence>
<accession>A0A067T953</accession>
<keyword evidence="3" id="KW-1185">Reference proteome</keyword>
<protein>
    <recommendedName>
        <fullName evidence="4">BTB domain-containing protein</fullName>
    </recommendedName>
</protein>
<dbReference type="AlphaFoldDB" id="A0A067T953"/>
<feature type="region of interest" description="Disordered" evidence="1">
    <location>
        <begin position="204"/>
        <end position="238"/>
    </location>
</feature>
<name>A0A067T953_GALM3</name>
<reference evidence="3" key="1">
    <citation type="journal article" date="2014" name="Proc. Natl. Acad. Sci. U.S.A.">
        <title>Extensive sampling of basidiomycete genomes demonstrates inadequacy of the white-rot/brown-rot paradigm for wood decay fungi.</title>
        <authorList>
            <person name="Riley R."/>
            <person name="Salamov A.A."/>
            <person name="Brown D.W."/>
            <person name="Nagy L.G."/>
            <person name="Floudas D."/>
            <person name="Held B.W."/>
            <person name="Levasseur A."/>
            <person name="Lombard V."/>
            <person name="Morin E."/>
            <person name="Otillar R."/>
            <person name="Lindquist E.A."/>
            <person name="Sun H."/>
            <person name="LaButti K.M."/>
            <person name="Schmutz J."/>
            <person name="Jabbour D."/>
            <person name="Luo H."/>
            <person name="Baker S.E."/>
            <person name="Pisabarro A.G."/>
            <person name="Walton J.D."/>
            <person name="Blanchette R.A."/>
            <person name="Henrissat B."/>
            <person name="Martin F."/>
            <person name="Cullen D."/>
            <person name="Hibbett D.S."/>
            <person name="Grigoriev I.V."/>
        </authorList>
    </citation>
    <scope>NUCLEOTIDE SEQUENCE [LARGE SCALE GENOMIC DNA]</scope>
    <source>
        <strain evidence="3">CBS 339.88</strain>
    </source>
</reference>